<comment type="subcellular location">
    <subcellularLocation>
        <location evidence="1">Secreted</location>
    </subcellularLocation>
</comment>
<evidence type="ECO:0000256" key="3">
    <source>
        <dbReference type="ARBA" id="ARBA00022525"/>
    </source>
</evidence>
<feature type="active site" description="Charge relay system" evidence="9 10">
    <location>
        <position position="394"/>
    </location>
</feature>
<dbReference type="PATRIC" id="fig|1286631.3.peg.2176"/>
<comment type="similarity">
    <text evidence="2 10">Belongs to the peptidase S8 family.</text>
</comment>
<keyword evidence="6 10" id="KW-0378">Hydrolase</keyword>
<dbReference type="InterPro" id="IPR034176">
    <property type="entry name" value="Peptidases_S8_13"/>
</dbReference>
<dbReference type="EMBL" id="AZRA01000055">
    <property type="protein sequence ID" value="KDB52174.1"/>
    <property type="molecule type" value="Genomic_DNA"/>
</dbReference>
<dbReference type="InterPro" id="IPR036852">
    <property type="entry name" value="Peptidase_S8/S53_dom_sf"/>
</dbReference>
<evidence type="ECO:0000256" key="11">
    <source>
        <dbReference type="SAM" id="SignalP"/>
    </source>
</evidence>
<dbReference type="PROSITE" id="PS00138">
    <property type="entry name" value="SUBTILASE_SER"/>
    <property type="match status" value="1"/>
</dbReference>
<gene>
    <name evidence="13" type="ORF">X805_22120</name>
</gene>
<dbReference type="PRINTS" id="PR00723">
    <property type="entry name" value="SUBTILISIN"/>
</dbReference>
<evidence type="ECO:0000256" key="7">
    <source>
        <dbReference type="ARBA" id="ARBA00022825"/>
    </source>
</evidence>
<sequence>MSYRVLPFPPARLMAAVLLAAAGVSAQASEAAPSAPKMTDQFIVHYRATSFSTATAARTPERRERDRQHAERVVSRFGAKVAFRRDGHDGSSVFRASRALTPEQIRTLSSEMAAADAEVLSVEPDLVMLPQWVPSDSQFASQWHYYEAVGGINLPATWDRSLGAGVRVAVIDTGYRPHADLAANIVGGYDFIADTATANDGNGRDADARDPGDWCSGSSSWHGTHVAGTIAAVTNNGLGVAGVAPSAKIVPVRVLGTCGGYTSDIAAGVVWASGGTVSGIPANAYPARVLNLSLGGSGACGTTMQNAINSARSRSAMLVIAAGNSNLNASNASPANCAGVITVGATTRTGARASFSNYGSVVDVAAPGAGILSTLNAGSTVPGADSYASYNGTSMATPHVAGVAALMLAKNAALTPDQVESMLKSSARAFPVSPGTTTTIGTGIVDAKKAVDTAMGSQPTAITEVESNNTATTPSVIAATHARIAGTVASTTDTDYFRVSVAAGRTLSATLNHTVSTQNYQLYLYNAAGTSALASSTRAAGLPETVTVRNSTTAAVNYLVRVVYASGGTGSASGQYVLNLLQQ</sequence>
<keyword evidence="5 11" id="KW-0732">Signal</keyword>
<protein>
    <submittedName>
        <fullName evidence="13">Peptidase S8/S53 subtilisin kexin sedolisin</fullName>
    </submittedName>
</protein>
<keyword evidence="8" id="KW-0865">Zymogen</keyword>
<dbReference type="InterPro" id="IPR015500">
    <property type="entry name" value="Peptidase_S8_subtilisin-rel"/>
</dbReference>
<evidence type="ECO:0000256" key="5">
    <source>
        <dbReference type="ARBA" id="ARBA00022729"/>
    </source>
</evidence>
<proteinExistence type="inferred from homology"/>
<dbReference type="PROSITE" id="PS51892">
    <property type="entry name" value="SUBTILASE"/>
    <property type="match status" value="1"/>
</dbReference>
<comment type="caution">
    <text evidence="13">The sequence shown here is derived from an EMBL/GenBank/DDBJ whole genome shotgun (WGS) entry which is preliminary data.</text>
</comment>
<keyword evidence="4 10" id="KW-0645">Protease</keyword>
<dbReference type="SUPFAM" id="SSF52743">
    <property type="entry name" value="Subtilisin-like"/>
    <property type="match status" value="1"/>
</dbReference>
<dbReference type="FunFam" id="3.40.50.200:FF:000022">
    <property type="entry name" value="Extracellular protease"/>
    <property type="match status" value="1"/>
</dbReference>
<evidence type="ECO:0000256" key="1">
    <source>
        <dbReference type="ARBA" id="ARBA00004613"/>
    </source>
</evidence>
<feature type="signal peptide" evidence="11">
    <location>
        <begin position="1"/>
        <end position="28"/>
    </location>
</feature>
<dbReference type="PANTHER" id="PTHR43806:SF11">
    <property type="entry name" value="CEREVISIN-RELATED"/>
    <property type="match status" value="1"/>
</dbReference>
<organism evidence="13 14">
    <name type="scientific">Sphaerotilus natans subsp. natans DSM 6575</name>
    <dbReference type="NCBI Taxonomy" id="1286631"/>
    <lineage>
        <taxon>Bacteria</taxon>
        <taxon>Pseudomonadati</taxon>
        <taxon>Pseudomonadota</taxon>
        <taxon>Betaproteobacteria</taxon>
        <taxon>Burkholderiales</taxon>
        <taxon>Sphaerotilaceae</taxon>
        <taxon>Sphaerotilus</taxon>
    </lineage>
</organism>
<dbReference type="RefSeq" id="WP_051631916.1">
    <property type="nucleotide sequence ID" value="NZ_AZRA01000055.1"/>
</dbReference>
<dbReference type="GO" id="GO:0004252">
    <property type="term" value="F:serine-type endopeptidase activity"/>
    <property type="evidence" value="ECO:0007669"/>
    <property type="project" value="UniProtKB-UniRule"/>
</dbReference>
<reference evidence="13 14" key="1">
    <citation type="journal article" date="2014" name="FEMS Microbiol. Ecol.">
        <title>Sphaerotilus natans encrusted with nanoball-shaped Fe(III) oxide minerals formed by nitrate-reducing mixotrophic Fe(II) oxidation.</title>
        <authorList>
            <person name="Park S."/>
            <person name="Kim D.H."/>
            <person name="Lee J.H."/>
            <person name="Hur H.G."/>
        </authorList>
    </citation>
    <scope>NUCLEOTIDE SEQUENCE [LARGE SCALE GENOMIC DNA]</scope>
    <source>
        <strain evidence="13 14">DSM 6575</strain>
    </source>
</reference>
<evidence type="ECO:0000256" key="10">
    <source>
        <dbReference type="PROSITE-ProRule" id="PRU01240"/>
    </source>
</evidence>
<evidence type="ECO:0000256" key="4">
    <source>
        <dbReference type="ARBA" id="ARBA00022670"/>
    </source>
</evidence>
<dbReference type="PANTHER" id="PTHR43806">
    <property type="entry name" value="PEPTIDASE S8"/>
    <property type="match status" value="1"/>
</dbReference>
<dbReference type="Gene3D" id="3.40.50.200">
    <property type="entry name" value="Peptidase S8/S53 domain"/>
    <property type="match status" value="1"/>
</dbReference>
<dbReference type="InterPro" id="IPR022398">
    <property type="entry name" value="Peptidase_S8_His-AS"/>
</dbReference>
<keyword evidence="7 10" id="KW-0720">Serine protease</keyword>
<dbReference type="AlphaFoldDB" id="A0A059KLT7"/>
<dbReference type="CDD" id="cd07496">
    <property type="entry name" value="Peptidases_S8_13"/>
    <property type="match status" value="1"/>
</dbReference>
<dbReference type="InterPro" id="IPR050131">
    <property type="entry name" value="Peptidase_S8_subtilisin-like"/>
</dbReference>
<evidence type="ECO:0000259" key="12">
    <source>
        <dbReference type="Pfam" id="PF00082"/>
    </source>
</evidence>
<evidence type="ECO:0000313" key="13">
    <source>
        <dbReference type="EMBL" id="KDB52174.1"/>
    </source>
</evidence>
<keyword evidence="14" id="KW-1185">Reference proteome</keyword>
<feature type="chain" id="PRO_5001579613" evidence="11">
    <location>
        <begin position="29"/>
        <end position="583"/>
    </location>
</feature>
<dbReference type="Proteomes" id="UP000026714">
    <property type="component" value="Unassembled WGS sequence"/>
</dbReference>
<dbReference type="SUPFAM" id="SSF89260">
    <property type="entry name" value="Collagen-binding domain"/>
    <property type="match status" value="1"/>
</dbReference>
<dbReference type="Gene3D" id="2.60.120.380">
    <property type="match status" value="1"/>
</dbReference>
<dbReference type="GO" id="GO:0006508">
    <property type="term" value="P:proteolysis"/>
    <property type="evidence" value="ECO:0007669"/>
    <property type="project" value="UniProtKB-KW"/>
</dbReference>
<name>A0A059KLT7_9BURK</name>
<keyword evidence="3" id="KW-0964">Secreted</keyword>
<evidence type="ECO:0000313" key="14">
    <source>
        <dbReference type="Proteomes" id="UP000026714"/>
    </source>
</evidence>
<dbReference type="PROSITE" id="PS00137">
    <property type="entry name" value="SUBTILASE_HIS"/>
    <property type="match status" value="1"/>
</dbReference>
<evidence type="ECO:0000256" key="8">
    <source>
        <dbReference type="ARBA" id="ARBA00023145"/>
    </source>
</evidence>
<evidence type="ECO:0000256" key="2">
    <source>
        <dbReference type="ARBA" id="ARBA00011073"/>
    </source>
</evidence>
<accession>A0A059KLT7</accession>
<evidence type="ECO:0000256" key="6">
    <source>
        <dbReference type="ARBA" id="ARBA00022801"/>
    </source>
</evidence>
<feature type="active site" description="Charge relay system" evidence="9 10">
    <location>
        <position position="222"/>
    </location>
</feature>
<dbReference type="Pfam" id="PF00082">
    <property type="entry name" value="Peptidase_S8"/>
    <property type="match status" value="1"/>
</dbReference>
<dbReference type="MEROPS" id="S08.067"/>
<dbReference type="GO" id="GO:0005576">
    <property type="term" value="C:extracellular region"/>
    <property type="evidence" value="ECO:0007669"/>
    <property type="project" value="UniProtKB-SubCell"/>
</dbReference>
<evidence type="ECO:0000256" key="9">
    <source>
        <dbReference type="PIRSR" id="PIRSR615500-1"/>
    </source>
</evidence>
<dbReference type="InterPro" id="IPR000209">
    <property type="entry name" value="Peptidase_S8/S53_dom"/>
</dbReference>
<feature type="domain" description="Peptidase S8/S53" evidence="12">
    <location>
        <begin position="163"/>
        <end position="435"/>
    </location>
</feature>
<dbReference type="InterPro" id="IPR023828">
    <property type="entry name" value="Peptidase_S8_Ser-AS"/>
</dbReference>
<dbReference type="STRING" id="34103.SAMN05421778_102206"/>
<feature type="active site" description="Charge relay system" evidence="9 10">
    <location>
        <position position="172"/>
    </location>
</feature>
<dbReference type="eggNOG" id="COG1404">
    <property type="taxonomic scope" value="Bacteria"/>
</dbReference>